<gene>
    <name evidence="1" type="ORF">ABIA52_002006</name>
</gene>
<comment type="caution">
    <text evidence="1">The sequence shown here is derived from an EMBL/GenBank/DDBJ whole genome shotgun (WGS) entry which is preliminary data.</text>
</comment>
<evidence type="ECO:0000313" key="2">
    <source>
        <dbReference type="Proteomes" id="UP001620520"/>
    </source>
</evidence>
<dbReference type="Proteomes" id="UP001620520">
    <property type="component" value="Unassembled WGS sequence"/>
</dbReference>
<name>A0ABW8N6A0_9MICC</name>
<evidence type="ECO:0000313" key="1">
    <source>
        <dbReference type="EMBL" id="MFK4639117.1"/>
    </source>
</evidence>
<sequence length="130" mass="13624">MVFGGAKVHDGRAEEAPLHAGFDLQRGVGGDQFLEAGDVAAVVVRAAQTRGEGAVDSIVVHQELQLLEDAGAVLRVVESLDFLHGGVARHFTGLMPDVGPFTQELLAERRDIDHGFGGSGVVAACRLVGR</sequence>
<accession>A0ABW8N6A0</accession>
<proteinExistence type="predicted"/>
<keyword evidence="2" id="KW-1185">Reference proteome</keyword>
<organism evidence="1 2">
    <name type="scientific">Paenarthrobacter histidinolovorans</name>
    <dbReference type="NCBI Taxonomy" id="43664"/>
    <lineage>
        <taxon>Bacteria</taxon>
        <taxon>Bacillati</taxon>
        <taxon>Actinomycetota</taxon>
        <taxon>Actinomycetes</taxon>
        <taxon>Micrococcales</taxon>
        <taxon>Micrococcaceae</taxon>
        <taxon>Paenarthrobacter</taxon>
    </lineage>
</organism>
<dbReference type="EMBL" id="JBIYEW010000003">
    <property type="protein sequence ID" value="MFK4639117.1"/>
    <property type="molecule type" value="Genomic_DNA"/>
</dbReference>
<protein>
    <submittedName>
        <fullName evidence="1">Uncharacterized protein</fullName>
    </submittedName>
</protein>
<reference evidence="1 2" key="1">
    <citation type="submission" date="2024-10" db="EMBL/GenBank/DDBJ databases">
        <title>Novel secondary metabolite-producing bacteria for plant disease control.</title>
        <authorList>
            <person name="Chevrette M."/>
        </authorList>
    </citation>
    <scope>NUCLEOTIDE SEQUENCE [LARGE SCALE GENOMIC DNA]</scope>
    <source>
        <strain evidence="1 2">J30 TE3557</strain>
    </source>
</reference>